<feature type="region of interest" description="Disordered" evidence="4">
    <location>
        <begin position="178"/>
        <end position="218"/>
    </location>
</feature>
<keyword evidence="1" id="KW-0547">Nucleotide-binding</keyword>
<accession>A0A075ADE9</accession>
<reference evidence="5 6" key="1">
    <citation type="submission" date="2013-11" db="EMBL/GenBank/DDBJ databases">
        <title>Opisthorchis viverrini - life in the bile duct.</title>
        <authorList>
            <person name="Young N.D."/>
            <person name="Nagarajan N."/>
            <person name="Lin S.J."/>
            <person name="Korhonen P.K."/>
            <person name="Jex A.R."/>
            <person name="Hall R.S."/>
            <person name="Safavi-Hemami H."/>
            <person name="Kaewkong W."/>
            <person name="Bertrand D."/>
            <person name="Gao S."/>
            <person name="Seet Q."/>
            <person name="Wongkham S."/>
            <person name="Teh B.T."/>
            <person name="Wongkham C."/>
            <person name="Intapan P.M."/>
            <person name="Maleewong W."/>
            <person name="Yang X."/>
            <person name="Hu M."/>
            <person name="Wang Z."/>
            <person name="Hofmann A."/>
            <person name="Sternberg P.W."/>
            <person name="Tan P."/>
            <person name="Wang J."/>
            <person name="Gasser R.B."/>
        </authorList>
    </citation>
    <scope>NUCLEOTIDE SEQUENCE [LARGE SCALE GENOMIC DNA]</scope>
</reference>
<dbReference type="GO" id="GO:0003924">
    <property type="term" value="F:GTPase activity"/>
    <property type="evidence" value="ECO:0007669"/>
    <property type="project" value="InterPro"/>
</dbReference>
<keyword evidence="3" id="KW-0449">Lipoprotein</keyword>
<evidence type="ECO:0000313" key="5">
    <source>
        <dbReference type="EMBL" id="KER26029.1"/>
    </source>
</evidence>
<gene>
    <name evidence="5" type="ORF">T265_14092</name>
</gene>
<dbReference type="Pfam" id="PF00071">
    <property type="entry name" value="Ras"/>
    <property type="match status" value="1"/>
</dbReference>
<dbReference type="PROSITE" id="PS51420">
    <property type="entry name" value="RHO"/>
    <property type="match status" value="1"/>
</dbReference>
<dbReference type="SMART" id="SM00175">
    <property type="entry name" value="RAB"/>
    <property type="match status" value="1"/>
</dbReference>
<dbReference type="PANTHER" id="PTHR47977">
    <property type="entry name" value="RAS-RELATED PROTEIN RAB"/>
    <property type="match status" value="1"/>
</dbReference>
<feature type="non-terminal residue" evidence="5">
    <location>
        <position position="1"/>
    </location>
</feature>
<evidence type="ECO:0000256" key="2">
    <source>
        <dbReference type="ARBA" id="ARBA00023134"/>
    </source>
</evidence>
<dbReference type="PRINTS" id="PR00449">
    <property type="entry name" value="RASTRNSFRMNG"/>
</dbReference>
<dbReference type="InterPro" id="IPR027417">
    <property type="entry name" value="P-loop_NTPase"/>
</dbReference>
<dbReference type="PROSITE" id="PS51421">
    <property type="entry name" value="RAS"/>
    <property type="match status" value="1"/>
</dbReference>
<dbReference type="PROSITE" id="PS51419">
    <property type="entry name" value="RAB"/>
    <property type="match status" value="1"/>
</dbReference>
<dbReference type="InterPro" id="IPR050227">
    <property type="entry name" value="Rab"/>
</dbReference>
<dbReference type="InterPro" id="IPR005225">
    <property type="entry name" value="Small_GTP-bd"/>
</dbReference>
<dbReference type="Proteomes" id="UP000054324">
    <property type="component" value="Unassembled WGS sequence"/>
</dbReference>
<dbReference type="STRING" id="6198.A0A075ADE9"/>
<feature type="compositionally biased region" description="Polar residues" evidence="4">
    <location>
        <begin position="196"/>
        <end position="218"/>
    </location>
</feature>
<keyword evidence="6" id="KW-1185">Reference proteome</keyword>
<name>A0A075ADE9_OPIVI</name>
<evidence type="ECO:0000313" key="6">
    <source>
        <dbReference type="Proteomes" id="UP000054324"/>
    </source>
</evidence>
<dbReference type="CDD" id="cd00154">
    <property type="entry name" value="Rab"/>
    <property type="match status" value="1"/>
</dbReference>
<dbReference type="GO" id="GO:0005525">
    <property type="term" value="F:GTP binding"/>
    <property type="evidence" value="ECO:0007669"/>
    <property type="project" value="UniProtKB-KW"/>
</dbReference>
<dbReference type="EMBL" id="KL596759">
    <property type="protein sequence ID" value="KER26029.1"/>
    <property type="molecule type" value="Genomic_DNA"/>
</dbReference>
<dbReference type="NCBIfam" id="TIGR00231">
    <property type="entry name" value="small_GTP"/>
    <property type="match status" value="1"/>
</dbReference>
<organism evidence="5 6">
    <name type="scientific">Opisthorchis viverrini</name>
    <name type="common">Southeast Asian liver fluke</name>
    <dbReference type="NCBI Taxonomy" id="6198"/>
    <lineage>
        <taxon>Eukaryota</taxon>
        <taxon>Metazoa</taxon>
        <taxon>Spiralia</taxon>
        <taxon>Lophotrochozoa</taxon>
        <taxon>Platyhelminthes</taxon>
        <taxon>Trematoda</taxon>
        <taxon>Digenea</taxon>
        <taxon>Opisthorchiida</taxon>
        <taxon>Opisthorchiata</taxon>
        <taxon>Opisthorchiidae</taxon>
        <taxon>Opisthorchis</taxon>
    </lineage>
</organism>
<dbReference type="OrthoDB" id="9989112at2759"/>
<evidence type="ECO:0000256" key="1">
    <source>
        <dbReference type="ARBA" id="ARBA00022741"/>
    </source>
</evidence>
<dbReference type="AlphaFoldDB" id="A0A075ADE9"/>
<dbReference type="RefSeq" id="XP_009170251.1">
    <property type="nucleotide sequence ID" value="XM_009171987.1"/>
</dbReference>
<dbReference type="InterPro" id="IPR001806">
    <property type="entry name" value="Small_GTPase"/>
</dbReference>
<evidence type="ECO:0008006" key="7">
    <source>
        <dbReference type="Google" id="ProtNLM"/>
    </source>
</evidence>
<dbReference type="SUPFAM" id="SSF52540">
    <property type="entry name" value="P-loop containing nucleoside triphosphate hydrolases"/>
    <property type="match status" value="1"/>
</dbReference>
<dbReference type="SMART" id="SM00173">
    <property type="entry name" value="RAS"/>
    <property type="match status" value="1"/>
</dbReference>
<dbReference type="SMART" id="SM00174">
    <property type="entry name" value="RHO"/>
    <property type="match status" value="1"/>
</dbReference>
<dbReference type="KEGG" id="ovi:T265_14092"/>
<dbReference type="GeneID" id="20328258"/>
<proteinExistence type="predicted"/>
<keyword evidence="2" id="KW-0342">GTP-binding</keyword>
<dbReference type="FunFam" id="3.40.50.300:FF:001129">
    <property type="entry name" value="ras-related protein Rab-44 isoform X2"/>
    <property type="match status" value="1"/>
</dbReference>
<evidence type="ECO:0000256" key="4">
    <source>
        <dbReference type="SAM" id="MobiDB-lite"/>
    </source>
</evidence>
<sequence>VLLVGDSCVGKTSLLIRFKDRIFLKGTYISTVGIDYKAKVVNANGIPVRLKIWDTAGQEKFRSLTKSYYRDSDGWLCHLHPHYLLFPAVVLVYDISRMETLVHTKSWMDEITANADSKTLLLLAGNKADELRERAVSKRDGERVAKECGALFWETSAKTGQNVDAMFHSVAETLLSSSASESPVDKNGFALPSDKTGPTDSEPSNPTRLSGNTFRCCH</sequence>
<dbReference type="CTD" id="20328258"/>
<dbReference type="Gene3D" id="3.40.50.300">
    <property type="entry name" value="P-loop containing nucleotide triphosphate hydrolases"/>
    <property type="match status" value="1"/>
</dbReference>
<evidence type="ECO:0000256" key="3">
    <source>
        <dbReference type="ARBA" id="ARBA00023288"/>
    </source>
</evidence>
<protein>
    <recommendedName>
        <fullName evidence="7">Ras family protein</fullName>
    </recommendedName>
</protein>